<dbReference type="RefSeq" id="WP_171202152.1">
    <property type="nucleotide sequence ID" value="NZ_BAAANP010000024.1"/>
</dbReference>
<dbReference type="Proteomes" id="UP000555552">
    <property type="component" value="Unassembled WGS sequence"/>
</dbReference>
<evidence type="ECO:0000313" key="1">
    <source>
        <dbReference type="EMBL" id="NNH22300.1"/>
    </source>
</evidence>
<evidence type="ECO:0000313" key="2">
    <source>
        <dbReference type="Proteomes" id="UP000555552"/>
    </source>
</evidence>
<keyword evidence="2" id="KW-1185">Reference proteome</keyword>
<dbReference type="AlphaFoldDB" id="A0A849BGR8"/>
<sequence length="796" mass="82942">MSVHYRIDVDTQALMSAQDRLTELATALTGRADQLDAAPGSMPVWQGAARTAVMTEVAALAGHTRGFAPLFTAAAEGLAPFITAVVDAEANVLPDLDYRRQAALNLYDDDVRQSQAQRTTAYDDIPADAGAQRRMWQMEADSAHSYRTSEAAAVRDGKLTGLDAEYAELVARLETAAAAASDAVAAAVVAVAPDQTVANALGGGGRMPLVDLFYDLATESRQAGIAAAQQLLEQGVDASADLIRDIAERQDDPAFAAGFASAASPEQLSRLVMQWSGTRQAMVSSLATPEQLDAYDRRYRDVIAAVSGTLGTATRGTGQFAPPDGYTEQWVDLLTGDLATEGGEVLLGQSAAASLLLTRGTFSTPFLDRVATAVYDYERSAGGRPVWGPRASDGSYVGDVVAPFGRSGVDVMANVLHGLAGNAEAAQRFFTGGGVVDATVLDHDVEVQERLKYLLQDRRWPYDDADGLGAALVAATTERRGPDEAGRTSATLAAQAFALAGAVDEEGHGGRSLQEGLRDDVAKMLASYGSDVTLAALPLESGGVASDYTTWTRDEAGGGYGAQIDRQALERLLGTLGEDPEHLGVVASGVAAASRLAVDELLAVQMASTDGQVAVDLLSGTPVPDLQGTSARGAVAAAQVLAWGQEGQEDDQEAQAARAAAVSRAIGAVAALPPLQVAGYGGFAVGRLVELSQTAVTDAPPTGVDDYTAMSQQMREQLSGQLLDQLLQHGYLAPEVYAAAGRTDAPGPGVVTSVDGVPRVSFGSQAYSDWSLRDADGWVQDWVIGPYAAAMPDFDG</sequence>
<dbReference type="EMBL" id="JABEMA010000032">
    <property type="protein sequence ID" value="NNH22300.1"/>
    <property type="molecule type" value="Genomic_DNA"/>
</dbReference>
<organism evidence="1 2">
    <name type="scientific">Pseudokineococcus marinus</name>
    <dbReference type="NCBI Taxonomy" id="351215"/>
    <lineage>
        <taxon>Bacteria</taxon>
        <taxon>Bacillati</taxon>
        <taxon>Actinomycetota</taxon>
        <taxon>Actinomycetes</taxon>
        <taxon>Kineosporiales</taxon>
        <taxon>Kineosporiaceae</taxon>
        <taxon>Pseudokineococcus</taxon>
    </lineage>
</organism>
<accession>A0A849BGR8</accession>
<proteinExistence type="predicted"/>
<comment type="caution">
    <text evidence="1">The sequence shown here is derived from an EMBL/GenBank/DDBJ whole genome shotgun (WGS) entry which is preliminary data.</text>
</comment>
<protein>
    <submittedName>
        <fullName evidence="1">Uncharacterized protein</fullName>
    </submittedName>
</protein>
<name>A0A849BGR8_9ACTN</name>
<reference evidence="1 2" key="1">
    <citation type="submission" date="2020-05" db="EMBL/GenBank/DDBJ databases">
        <title>MicrobeNet Type strains.</title>
        <authorList>
            <person name="Nicholson A.C."/>
        </authorList>
    </citation>
    <scope>NUCLEOTIDE SEQUENCE [LARGE SCALE GENOMIC DNA]</scope>
    <source>
        <strain evidence="1 2">JCM 14547</strain>
    </source>
</reference>
<gene>
    <name evidence="1" type="ORF">HLB09_04205</name>
</gene>